<dbReference type="PANTHER" id="PTHR38792">
    <property type="entry name" value="BNR/ASP-BOX REPEAT DOMAIN PROTEIN (AFU_ORTHOLOGUE AFUA_7G06430)-RELATED"/>
    <property type="match status" value="1"/>
</dbReference>
<proteinExistence type="predicted"/>
<organism evidence="1 2">
    <name type="scientific">Podospora australis</name>
    <dbReference type="NCBI Taxonomy" id="1536484"/>
    <lineage>
        <taxon>Eukaryota</taxon>
        <taxon>Fungi</taxon>
        <taxon>Dikarya</taxon>
        <taxon>Ascomycota</taxon>
        <taxon>Pezizomycotina</taxon>
        <taxon>Sordariomycetes</taxon>
        <taxon>Sordariomycetidae</taxon>
        <taxon>Sordariales</taxon>
        <taxon>Podosporaceae</taxon>
        <taxon>Podospora</taxon>
    </lineage>
</organism>
<dbReference type="CDD" id="cd15482">
    <property type="entry name" value="Sialidase_non-viral"/>
    <property type="match status" value="1"/>
</dbReference>
<dbReference type="EMBL" id="MU864889">
    <property type="protein sequence ID" value="KAK4181974.1"/>
    <property type="molecule type" value="Genomic_DNA"/>
</dbReference>
<sequence>MMTIADIAGDGERGGNGTLLCVFESTESGMFSINRVISRDDGYTWGERRRVYTAAPRKSAGAPQVINVGGTLVVSFMTNEDVEMPGGASSVDGGQMKIVTSIDGGQTWSTGGIGSKHGTSQKALAVVGGDREVHGELGGIHWPGLYRLDNDSFLVFYSRAGWAAGVSHKFKLAW</sequence>
<dbReference type="Proteomes" id="UP001302126">
    <property type="component" value="Unassembled WGS sequence"/>
</dbReference>
<reference evidence="1" key="1">
    <citation type="journal article" date="2023" name="Mol. Phylogenet. Evol.">
        <title>Genome-scale phylogeny and comparative genomics of the fungal order Sordariales.</title>
        <authorList>
            <person name="Hensen N."/>
            <person name="Bonometti L."/>
            <person name="Westerberg I."/>
            <person name="Brannstrom I.O."/>
            <person name="Guillou S."/>
            <person name="Cros-Aarteil S."/>
            <person name="Calhoun S."/>
            <person name="Haridas S."/>
            <person name="Kuo A."/>
            <person name="Mondo S."/>
            <person name="Pangilinan J."/>
            <person name="Riley R."/>
            <person name="LaButti K."/>
            <person name="Andreopoulos B."/>
            <person name="Lipzen A."/>
            <person name="Chen C."/>
            <person name="Yan M."/>
            <person name="Daum C."/>
            <person name="Ng V."/>
            <person name="Clum A."/>
            <person name="Steindorff A."/>
            <person name="Ohm R.A."/>
            <person name="Martin F."/>
            <person name="Silar P."/>
            <person name="Natvig D.O."/>
            <person name="Lalanne C."/>
            <person name="Gautier V."/>
            <person name="Ament-Velasquez S.L."/>
            <person name="Kruys A."/>
            <person name="Hutchinson M.I."/>
            <person name="Powell A.J."/>
            <person name="Barry K."/>
            <person name="Miller A.N."/>
            <person name="Grigoriev I.V."/>
            <person name="Debuchy R."/>
            <person name="Gladieux P."/>
            <person name="Hiltunen Thoren M."/>
            <person name="Johannesson H."/>
        </authorList>
    </citation>
    <scope>NUCLEOTIDE SEQUENCE</scope>
    <source>
        <strain evidence="1">PSN309</strain>
    </source>
</reference>
<dbReference type="PANTHER" id="PTHR38792:SF3">
    <property type="entry name" value="BNR_ASP-BOX REPEAT DOMAIN PROTEIN (AFU_ORTHOLOGUE AFUA_7G06430)-RELATED"/>
    <property type="match status" value="1"/>
</dbReference>
<dbReference type="SUPFAM" id="SSF50939">
    <property type="entry name" value="Sialidases"/>
    <property type="match status" value="1"/>
</dbReference>
<dbReference type="Gene3D" id="2.120.10.10">
    <property type="match status" value="1"/>
</dbReference>
<dbReference type="InterPro" id="IPR036278">
    <property type="entry name" value="Sialidase_sf"/>
</dbReference>
<protein>
    <submittedName>
        <fullName evidence="1">Bnr asp-box repeat domain protein</fullName>
    </submittedName>
</protein>
<gene>
    <name evidence="1" type="ORF">QBC35DRAFT_510802</name>
</gene>
<comment type="caution">
    <text evidence="1">The sequence shown here is derived from an EMBL/GenBank/DDBJ whole genome shotgun (WGS) entry which is preliminary data.</text>
</comment>
<accession>A0AAN7ACZ6</accession>
<dbReference type="AlphaFoldDB" id="A0AAN7ACZ6"/>
<evidence type="ECO:0000313" key="2">
    <source>
        <dbReference type="Proteomes" id="UP001302126"/>
    </source>
</evidence>
<name>A0AAN7ACZ6_9PEZI</name>
<keyword evidence="2" id="KW-1185">Reference proteome</keyword>
<reference evidence="1" key="2">
    <citation type="submission" date="2023-05" db="EMBL/GenBank/DDBJ databases">
        <authorList>
            <consortium name="Lawrence Berkeley National Laboratory"/>
            <person name="Steindorff A."/>
            <person name="Hensen N."/>
            <person name="Bonometti L."/>
            <person name="Westerberg I."/>
            <person name="Brannstrom I.O."/>
            <person name="Guillou S."/>
            <person name="Cros-Aarteil S."/>
            <person name="Calhoun S."/>
            <person name="Haridas S."/>
            <person name="Kuo A."/>
            <person name="Mondo S."/>
            <person name="Pangilinan J."/>
            <person name="Riley R."/>
            <person name="Labutti K."/>
            <person name="Andreopoulos B."/>
            <person name="Lipzen A."/>
            <person name="Chen C."/>
            <person name="Yanf M."/>
            <person name="Daum C."/>
            <person name="Ng V."/>
            <person name="Clum A."/>
            <person name="Ohm R."/>
            <person name="Martin F."/>
            <person name="Silar P."/>
            <person name="Natvig D."/>
            <person name="Lalanne C."/>
            <person name="Gautier V."/>
            <person name="Ament-Velasquez S.L."/>
            <person name="Kruys A."/>
            <person name="Hutchinson M.I."/>
            <person name="Powell A.J."/>
            <person name="Barry K."/>
            <person name="Miller A.N."/>
            <person name="Grigoriev I.V."/>
            <person name="Debuchy R."/>
            <person name="Gladieux P."/>
            <person name="Thoren M.H."/>
            <person name="Johannesson H."/>
        </authorList>
    </citation>
    <scope>NUCLEOTIDE SEQUENCE</scope>
    <source>
        <strain evidence="1">PSN309</strain>
    </source>
</reference>
<evidence type="ECO:0000313" key="1">
    <source>
        <dbReference type="EMBL" id="KAK4181974.1"/>
    </source>
</evidence>